<reference evidence="1" key="1">
    <citation type="journal article" date="2019" name="Science">
        <title>Mutation of a bHLH transcription factor allowed almond domestication.</title>
        <authorList>
            <person name="Sanchez-Perez R."/>
            <person name="Pavan S."/>
            <person name="Mazzeo R."/>
            <person name="Moldovan C."/>
            <person name="Aiese Cigliano R."/>
            <person name="Del Cueto J."/>
            <person name="Ricciardi F."/>
            <person name="Lotti C."/>
            <person name="Ricciardi L."/>
            <person name="Dicenta F."/>
            <person name="Lopez-Marques R.L."/>
            <person name="Lindberg Moller B."/>
        </authorList>
    </citation>
    <scope>NUCLEOTIDE SEQUENCE</scope>
</reference>
<accession>A0A4Y1RSX2</accession>
<dbReference type="AlphaFoldDB" id="A0A4Y1RSX2"/>
<evidence type="ECO:0000313" key="1">
    <source>
        <dbReference type="EMBL" id="BBH06886.1"/>
    </source>
</evidence>
<name>A0A4Y1RSX2_PRUDU</name>
<sequence>MWAIEVRGSTTGASHSFRASSQSKYRETLRIFGRSLRNLKRIEARRVKRSLCPTFAKCRTRTGLGSNSKVEIGLGPVILCDLFEFQDQIQSIAENS</sequence>
<organism evidence="1">
    <name type="scientific">Prunus dulcis</name>
    <name type="common">Almond</name>
    <name type="synonym">Amygdalus dulcis</name>
    <dbReference type="NCBI Taxonomy" id="3755"/>
    <lineage>
        <taxon>Eukaryota</taxon>
        <taxon>Viridiplantae</taxon>
        <taxon>Streptophyta</taxon>
        <taxon>Embryophyta</taxon>
        <taxon>Tracheophyta</taxon>
        <taxon>Spermatophyta</taxon>
        <taxon>Magnoliopsida</taxon>
        <taxon>eudicotyledons</taxon>
        <taxon>Gunneridae</taxon>
        <taxon>Pentapetalae</taxon>
        <taxon>rosids</taxon>
        <taxon>fabids</taxon>
        <taxon>Rosales</taxon>
        <taxon>Rosaceae</taxon>
        <taxon>Amygdaloideae</taxon>
        <taxon>Amygdaleae</taxon>
        <taxon>Prunus</taxon>
    </lineage>
</organism>
<feature type="non-terminal residue" evidence="1">
    <location>
        <position position="96"/>
    </location>
</feature>
<gene>
    <name evidence="1" type="ORF">Prudu_018650</name>
</gene>
<proteinExistence type="predicted"/>
<protein>
    <submittedName>
        <fullName evidence="1">Early-responsive to dehydration stress protein ERD4</fullName>
    </submittedName>
</protein>
<dbReference type="EMBL" id="AP019303">
    <property type="protein sequence ID" value="BBH06886.1"/>
    <property type="molecule type" value="Genomic_DNA"/>
</dbReference>